<dbReference type="SUPFAM" id="SSF52058">
    <property type="entry name" value="L domain-like"/>
    <property type="match status" value="1"/>
</dbReference>
<protein>
    <submittedName>
        <fullName evidence="7">Lrr receptor-like serine/threonine-protein kinase</fullName>
    </submittedName>
</protein>
<dbReference type="InterPro" id="IPR032675">
    <property type="entry name" value="LRR_dom_sf"/>
</dbReference>
<evidence type="ECO:0000256" key="2">
    <source>
        <dbReference type="ARBA" id="ARBA00022614"/>
    </source>
</evidence>
<accession>A0AAW0K3K2</accession>
<name>A0AAW0K3K2_QUESU</name>
<gene>
    <name evidence="7" type="ORF">CFP56_025872</name>
</gene>
<dbReference type="Gene3D" id="3.80.10.10">
    <property type="entry name" value="Ribonuclease Inhibitor"/>
    <property type="match status" value="1"/>
</dbReference>
<dbReference type="GO" id="GO:0016301">
    <property type="term" value="F:kinase activity"/>
    <property type="evidence" value="ECO:0007669"/>
    <property type="project" value="UniProtKB-KW"/>
</dbReference>
<organism evidence="7 8">
    <name type="scientific">Quercus suber</name>
    <name type="common">Cork oak</name>
    <dbReference type="NCBI Taxonomy" id="58331"/>
    <lineage>
        <taxon>Eukaryota</taxon>
        <taxon>Viridiplantae</taxon>
        <taxon>Streptophyta</taxon>
        <taxon>Embryophyta</taxon>
        <taxon>Tracheophyta</taxon>
        <taxon>Spermatophyta</taxon>
        <taxon>Magnoliopsida</taxon>
        <taxon>eudicotyledons</taxon>
        <taxon>Gunneridae</taxon>
        <taxon>Pentapetalae</taxon>
        <taxon>rosids</taxon>
        <taxon>fabids</taxon>
        <taxon>Fagales</taxon>
        <taxon>Fagaceae</taxon>
        <taxon>Quercus</taxon>
    </lineage>
</organism>
<dbReference type="AlphaFoldDB" id="A0AAW0K3K2"/>
<dbReference type="PANTHER" id="PTHR27008">
    <property type="entry name" value="OS04G0122200 PROTEIN"/>
    <property type="match status" value="1"/>
</dbReference>
<reference evidence="7 8" key="1">
    <citation type="journal article" date="2018" name="Sci. Data">
        <title>The draft genome sequence of cork oak.</title>
        <authorList>
            <person name="Ramos A.M."/>
            <person name="Usie A."/>
            <person name="Barbosa P."/>
            <person name="Barros P.M."/>
            <person name="Capote T."/>
            <person name="Chaves I."/>
            <person name="Simoes F."/>
            <person name="Abreu I."/>
            <person name="Carrasquinho I."/>
            <person name="Faro C."/>
            <person name="Guimaraes J.B."/>
            <person name="Mendonca D."/>
            <person name="Nobrega F."/>
            <person name="Rodrigues L."/>
            <person name="Saibo N.J.M."/>
            <person name="Varela M.C."/>
            <person name="Egas C."/>
            <person name="Matos J."/>
            <person name="Miguel C.M."/>
            <person name="Oliveira M.M."/>
            <person name="Ricardo C.P."/>
            <person name="Goncalves S."/>
        </authorList>
    </citation>
    <scope>NUCLEOTIDE SEQUENCE [LARGE SCALE GENOMIC DNA]</scope>
    <source>
        <strain evidence="8">cv. HL8</strain>
    </source>
</reference>
<comment type="subcellular location">
    <subcellularLocation>
        <location evidence="1">Membrane</location>
    </subcellularLocation>
</comment>
<keyword evidence="5" id="KW-1133">Transmembrane helix</keyword>
<dbReference type="Pfam" id="PF00560">
    <property type="entry name" value="LRR_1"/>
    <property type="match status" value="5"/>
</dbReference>
<sequence>MISSLFYNISSISVLGFTDNQLSGSLPANIGLTLPNLQVFDIGLNEFFGTIPSSLCNASRLQILDLGDNNFAGSVPTNLGNLLHLEWLNIGPNKLGRDLDFLTSLRNCSKLGSLDFTSNQFKDVLPNSIGNLSTQLYGLYFGHNQISGMIPAILHNLINLFILGMEGNLLTSVIPTYFGEFQKMQRINLEGNRLSGQILSSLGNLTKLGELLLNDNNLEGRIPQSIGNCQSLQLLDISQNYLSGVIPHQVFVDNNEEFKQIDANMQKFLLSIFNIGILCSMEFPKERMSMEEVIKELQLIKKLISVAEIISGLFPFSSGEGVVLMYIDWFYYCN</sequence>
<evidence type="ECO:0000256" key="4">
    <source>
        <dbReference type="ARBA" id="ARBA00022737"/>
    </source>
</evidence>
<keyword evidence="2" id="KW-0433">Leucine-rich repeat</keyword>
<keyword evidence="6" id="KW-0472">Membrane</keyword>
<comment type="caution">
    <text evidence="7">The sequence shown here is derived from an EMBL/GenBank/DDBJ whole genome shotgun (WGS) entry which is preliminary data.</text>
</comment>
<keyword evidence="4" id="KW-0677">Repeat</keyword>
<evidence type="ECO:0000256" key="1">
    <source>
        <dbReference type="ARBA" id="ARBA00004370"/>
    </source>
</evidence>
<dbReference type="InterPro" id="IPR001611">
    <property type="entry name" value="Leu-rich_rpt"/>
</dbReference>
<evidence type="ECO:0000256" key="6">
    <source>
        <dbReference type="ARBA" id="ARBA00023136"/>
    </source>
</evidence>
<dbReference type="InterPro" id="IPR051809">
    <property type="entry name" value="Plant_receptor-like_S/T_kinase"/>
</dbReference>
<dbReference type="PANTHER" id="PTHR27008:SF592">
    <property type="entry name" value="LEUCINE-RICH REPEAT RECEPTOR-LIKE PROTEIN KINASE FAMILY PROTEIN-RELATED"/>
    <property type="match status" value="1"/>
</dbReference>
<feature type="non-terminal residue" evidence="7">
    <location>
        <position position="334"/>
    </location>
</feature>
<dbReference type="Proteomes" id="UP000237347">
    <property type="component" value="Unassembled WGS sequence"/>
</dbReference>
<dbReference type="FunFam" id="3.80.10.10:FF:000383">
    <property type="entry name" value="Leucine-rich repeat receptor protein kinase EMS1"/>
    <property type="match status" value="2"/>
</dbReference>
<proteinExistence type="predicted"/>
<keyword evidence="3" id="KW-0812">Transmembrane</keyword>
<dbReference type="GO" id="GO:0016020">
    <property type="term" value="C:membrane"/>
    <property type="evidence" value="ECO:0007669"/>
    <property type="project" value="UniProtKB-SubCell"/>
</dbReference>
<evidence type="ECO:0000256" key="3">
    <source>
        <dbReference type="ARBA" id="ARBA00022692"/>
    </source>
</evidence>
<evidence type="ECO:0000256" key="5">
    <source>
        <dbReference type="ARBA" id="ARBA00022989"/>
    </source>
</evidence>
<evidence type="ECO:0000313" key="8">
    <source>
        <dbReference type="Proteomes" id="UP000237347"/>
    </source>
</evidence>
<evidence type="ECO:0000313" key="7">
    <source>
        <dbReference type="EMBL" id="KAK7833056.1"/>
    </source>
</evidence>
<keyword evidence="8" id="KW-1185">Reference proteome</keyword>
<dbReference type="EMBL" id="PKMF04000413">
    <property type="protein sequence ID" value="KAK7833056.1"/>
    <property type="molecule type" value="Genomic_DNA"/>
</dbReference>